<proteinExistence type="predicted"/>
<evidence type="ECO:0000313" key="1">
    <source>
        <dbReference type="EMBL" id="NML95816.1"/>
    </source>
</evidence>
<accession>A0A7Y0BSP4</accession>
<evidence type="ECO:0000313" key="2">
    <source>
        <dbReference type="Proteomes" id="UP000583556"/>
    </source>
</evidence>
<keyword evidence="2" id="KW-1185">Reference proteome</keyword>
<organism evidence="1 2">
    <name type="scientific">Novosphingobium olei</name>
    <dbReference type="NCBI Taxonomy" id="2728851"/>
    <lineage>
        <taxon>Bacteria</taxon>
        <taxon>Pseudomonadati</taxon>
        <taxon>Pseudomonadota</taxon>
        <taxon>Alphaproteobacteria</taxon>
        <taxon>Sphingomonadales</taxon>
        <taxon>Sphingomonadaceae</taxon>
        <taxon>Novosphingobium</taxon>
    </lineage>
</organism>
<dbReference type="Proteomes" id="UP000583556">
    <property type="component" value="Unassembled WGS sequence"/>
</dbReference>
<dbReference type="RefSeq" id="WP_169495021.1">
    <property type="nucleotide sequence ID" value="NZ_JABBGM010000013.1"/>
</dbReference>
<dbReference type="AlphaFoldDB" id="A0A7Y0BSP4"/>
<gene>
    <name evidence="1" type="ORF">HHL27_19255</name>
</gene>
<comment type="caution">
    <text evidence="1">The sequence shown here is derived from an EMBL/GenBank/DDBJ whole genome shotgun (WGS) entry which is preliminary data.</text>
</comment>
<protein>
    <submittedName>
        <fullName evidence="1">Uncharacterized protein</fullName>
    </submittedName>
</protein>
<name>A0A7Y0BSP4_9SPHN</name>
<sequence>MHLNDIKNTNSLSNFPAAMLRRFRPELAISGPAPLLSRDELRRLVRDMVD</sequence>
<reference evidence="1 2" key="1">
    <citation type="submission" date="2020-04" db="EMBL/GenBank/DDBJ databases">
        <title>Novosphingobium sp. TW-4 isolated from soil.</title>
        <authorList>
            <person name="Dahal R.H."/>
            <person name="Chaudhary D.K."/>
        </authorList>
    </citation>
    <scope>NUCLEOTIDE SEQUENCE [LARGE SCALE GENOMIC DNA]</scope>
    <source>
        <strain evidence="1 2">TW-4</strain>
    </source>
</reference>
<dbReference type="EMBL" id="JABBGM010000013">
    <property type="protein sequence ID" value="NML95816.1"/>
    <property type="molecule type" value="Genomic_DNA"/>
</dbReference>